<organism evidence="1 2">
    <name type="scientific">Plasmodium reichenowi</name>
    <dbReference type="NCBI Taxonomy" id="5854"/>
    <lineage>
        <taxon>Eukaryota</taxon>
        <taxon>Sar</taxon>
        <taxon>Alveolata</taxon>
        <taxon>Apicomplexa</taxon>
        <taxon>Aconoidasida</taxon>
        <taxon>Haemosporida</taxon>
        <taxon>Plasmodiidae</taxon>
        <taxon>Plasmodium</taxon>
        <taxon>Plasmodium (Laverania)</taxon>
    </lineage>
</organism>
<proteinExistence type="predicted"/>
<sequence>KHEWLADTNIEDLREFSKELYKKREKL</sequence>
<dbReference type="GeneID" id="24529108"/>
<accession>A0A151LV56</accession>
<dbReference type="Proteomes" id="UP000076359">
    <property type="component" value="Unassembled WGS sequence"/>
</dbReference>
<keyword evidence="1" id="KW-0418">Kinase</keyword>
<reference evidence="1 2" key="1">
    <citation type="journal article" date="2016" name="Nat. Commun.">
        <title>Genomes of cryptic chimpanzee Plasmodium species reveal key evolutionary events leading to human malaria.</title>
        <authorList>
            <person name="Sundararaman S.A."/>
            <person name="Plenderleith L.J."/>
            <person name="Liu W."/>
            <person name="Loy D.E."/>
            <person name="Learn G.H."/>
            <person name="Li Y."/>
            <person name="Shaw K.S."/>
            <person name="Ayouba A."/>
            <person name="Peeters M."/>
            <person name="Speede S."/>
            <person name="Shaw G.M."/>
            <person name="Bushman F.D."/>
            <person name="Brisson D."/>
            <person name="Rayner J.C."/>
            <person name="Sharp P.M."/>
            <person name="Hahn B.H."/>
        </authorList>
    </citation>
    <scope>NUCLEOTIDE SEQUENCE [LARGE SCALE GENOMIC DNA]</scope>
    <source>
        <strain evidence="1 2">SY57</strain>
    </source>
</reference>
<name>A0A151LV56_PLARE</name>
<evidence type="ECO:0000313" key="1">
    <source>
        <dbReference type="EMBL" id="KYO03057.1"/>
    </source>
</evidence>
<dbReference type="EMBL" id="LVLA01000003">
    <property type="protein sequence ID" value="KYO03057.1"/>
    <property type="molecule type" value="Genomic_DNA"/>
</dbReference>
<comment type="caution">
    <text evidence="1">The sequence shown here is derived from an EMBL/GenBank/DDBJ whole genome shotgun (WGS) entry which is preliminary data.</text>
</comment>
<dbReference type="AlphaFoldDB" id="A0A151LV56"/>
<keyword evidence="1" id="KW-0808">Transferase</keyword>
<gene>
    <name evidence="1" type="ORF">PRSY57_0212300</name>
</gene>
<protein>
    <submittedName>
        <fullName evidence="1">Protein kinase 7</fullName>
    </submittedName>
</protein>
<evidence type="ECO:0000313" key="2">
    <source>
        <dbReference type="Proteomes" id="UP000076359"/>
    </source>
</evidence>
<feature type="non-terminal residue" evidence="1">
    <location>
        <position position="1"/>
    </location>
</feature>
<dbReference type="RefSeq" id="XP_019970891.1">
    <property type="nucleotide sequence ID" value="XM_020114420.1"/>
</dbReference>
<dbReference type="GO" id="GO:0016301">
    <property type="term" value="F:kinase activity"/>
    <property type="evidence" value="ECO:0007669"/>
    <property type="project" value="UniProtKB-KW"/>
</dbReference>